<keyword evidence="1" id="KW-0560">Oxidoreductase</keyword>
<reference evidence="2" key="1">
    <citation type="journal article" date="2016" name="Nat. Genet.">
        <title>A high-quality carrot genome assembly provides new insights into carotenoid accumulation and asterid genome evolution.</title>
        <authorList>
            <person name="Iorizzo M."/>
            <person name="Ellison S."/>
            <person name="Senalik D."/>
            <person name="Zeng P."/>
            <person name="Satapoomin P."/>
            <person name="Huang J."/>
            <person name="Bowman M."/>
            <person name="Iovene M."/>
            <person name="Sanseverino W."/>
            <person name="Cavagnaro P."/>
            <person name="Yildiz M."/>
            <person name="Macko-Podgorni A."/>
            <person name="Moranska E."/>
            <person name="Grzebelus E."/>
            <person name="Grzebelus D."/>
            <person name="Ashrafi H."/>
            <person name="Zheng Z."/>
            <person name="Cheng S."/>
            <person name="Spooner D."/>
            <person name="Van Deynze A."/>
            <person name="Simon P."/>
        </authorList>
    </citation>
    <scope>NUCLEOTIDE SEQUENCE</scope>
    <source>
        <tissue evidence="2">Leaf</tissue>
    </source>
</reference>
<accession>A0AAF0Y0A1</accession>
<sequence length="219" mass="24389">MKNSLVAGKKYGDSHFVLLSAICVQKPLLEFQRAKLKFEAELMKEAEEDNGFTYSIVRPTAFFKSLGGQVELVKDGKPYVMFGDRKLCACKPMSEADLASFISDCVLSEDKINQVLPIGGPGKALTPLEQGEMLFRLVGKKPNFIKVPIEIFPGMEDAAEFGKIGRYYAAESMLILDPEMGEYNADKTPSYGKDTLEEFFKRVLREGMAGQELGEQTIF</sequence>
<reference evidence="2" key="2">
    <citation type="submission" date="2022-03" db="EMBL/GenBank/DDBJ databases">
        <title>Draft title - Genomic analysis of global carrot germplasm unveils the trajectory of domestication and the origin of high carotenoid orange carrot.</title>
        <authorList>
            <person name="Iorizzo M."/>
            <person name="Ellison S."/>
            <person name="Senalik D."/>
            <person name="Macko-Podgorni A."/>
            <person name="Grzebelus D."/>
            <person name="Bostan H."/>
            <person name="Rolling W."/>
            <person name="Curaba J."/>
            <person name="Simon P."/>
        </authorList>
    </citation>
    <scope>NUCLEOTIDE SEQUENCE</scope>
    <source>
        <tissue evidence="2">Leaf</tissue>
    </source>
</reference>
<gene>
    <name evidence="2" type="ORF">DCAR_0935502</name>
</gene>
<dbReference type="PANTHER" id="PTHR47378:SF1">
    <property type="entry name" value="DIVINYL CHLOROPHYLLIDE A 8-VINYL-REDUCTASE, CHLOROPLASTIC"/>
    <property type="match status" value="1"/>
</dbReference>
<protein>
    <recommendedName>
        <fullName evidence="4">Divinyl chlorophyllide a 8-vinyl-reductase, chloroplastic</fullName>
    </recommendedName>
</protein>
<proteinExistence type="predicted"/>
<dbReference type="PANTHER" id="PTHR47378">
    <property type="entry name" value="DIVINYL CHLOROPHYLLIDE A 8-VINYL-REDUCTASE, CHLOROPLASTIC"/>
    <property type="match status" value="1"/>
</dbReference>
<evidence type="ECO:0000256" key="1">
    <source>
        <dbReference type="ARBA" id="ARBA00023002"/>
    </source>
</evidence>
<dbReference type="InterPro" id="IPR036291">
    <property type="entry name" value="NAD(P)-bd_dom_sf"/>
</dbReference>
<organism evidence="2 3">
    <name type="scientific">Daucus carota subsp. sativus</name>
    <name type="common">Carrot</name>
    <dbReference type="NCBI Taxonomy" id="79200"/>
    <lineage>
        <taxon>Eukaryota</taxon>
        <taxon>Viridiplantae</taxon>
        <taxon>Streptophyta</taxon>
        <taxon>Embryophyta</taxon>
        <taxon>Tracheophyta</taxon>
        <taxon>Spermatophyta</taxon>
        <taxon>Magnoliopsida</taxon>
        <taxon>eudicotyledons</taxon>
        <taxon>Gunneridae</taxon>
        <taxon>Pentapetalae</taxon>
        <taxon>asterids</taxon>
        <taxon>campanulids</taxon>
        <taxon>Apiales</taxon>
        <taxon>Apiaceae</taxon>
        <taxon>Apioideae</taxon>
        <taxon>Scandiceae</taxon>
        <taxon>Daucinae</taxon>
        <taxon>Daucus</taxon>
        <taxon>Daucus sect. Daucus</taxon>
    </lineage>
</organism>
<dbReference type="EMBL" id="CP093351">
    <property type="protein sequence ID" value="WOH15954.1"/>
    <property type="molecule type" value="Genomic_DNA"/>
</dbReference>
<dbReference type="SUPFAM" id="SSF51735">
    <property type="entry name" value="NAD(P)-binding Rossmann-fold domains"/>
    <property type="match status" value="1"/>
</dbReference>
<name>A0AAF0Y0A1_DAUCS</name>
<evidence type="ECO:0000313" key="3">
    <source>
        <dbReference type="Proteomes" id="UP000077755"/>
    </source>
</evidence>
<dbReference type="GO" id="GO:0016491">
    <property type="term" value="F:oxidoreductase activity"/>
    <property type="evidence" value="ECO:0007669"/>
    <property type="project" value="UniProtKB-KW"/>
</dbReference>
<dbReference type="Gene3D" id="3.40.50.720">
    <property type="entry name" value="NAD(P)-binding Rossmann-like Domain"/>
    <property type="match status" value="1"/>
</dbReference>
<evidence type="ECO:0000313" key="2">
    <source>
        <dbReference type="EMBL" id="WOH15954.1"/>
    </source>
</evidence>
<evidence type="ECO:0008006" key="4">
    <source>
        <dbReference type="Google" id="ProtNLM"/>
    </source>
</evidence>
<dbReference type="Proteomes" id="UP000077755">
    <property type="component" value="Chromosome 9"/>
</dbReference>
<dbReference type="AlphaFoldDB" id="A0AAF0Y0A1"/>
<keyword evidence="3" id="KW-1185">Reference proteome</keyword>
<dbReference type="InterPro" id="IPR044201">
    <property type="entry name" value="DVR-like"/>
</dbReference>